<name>A0A017SXT3_9BACT</name>
<dbReference type="AlphaFoldDB" id="A0A017SXT3"/>
<keyword evidence="2" id="KW-1185">Reference proteome</keyword>
<evidence type="ECO:0000313" key="1">
    <source>
        <dbReference type="EMBL" id="EYF01809.1"/>
    </source>
</evidence>
<accession>A0A017SXT3</accession>
<evidence type="ECO:0000313" key="2">
    <source>
        <dbReference type="Proteomes" id="UP000019678"/>
    </source>
</evidence>
<organism evidence="1 2">
    <name type="scientific">Chondromyces apiculatus DSM 436</name>
    <dbReference type="NCBI Taxonomy" id="1192034"/>
    <lineage>
        <taxon>Bacteria</taxon>
        <taxon>Pseudomonadati</taxon>
        <taxon>Myxococcota</taxon>
        <taxon>Polyangia</taxon>
        <taxon>Polyangiales</taxon>
        <taxon>Polyangiaceae</taxon>
        <taxon>Chondromyces</taxon>
    </lineage>
</organism>
<dbReference type="EMBL" id="ASRX01000071">
    <property type="protein sequence ID" value="EYF01809.1"/>
    <property type="molecule type" value="Genomic_DNA"/>
</dbReference>
<comment type="caution">
    <text evidence="1">The sequence shown here is derived from an EMBL/GenBank/DDBJ whole genome shotgun (WGS) entry which is preliminary data.</text>
</comment>
<protein>
    <submittedName>
        <fullName evidence="1">Uncharacterized protein</fullName>
    </submittedName>
</protein>
<gene>
    <name evidence="1" type="ORF">CAP_7762</name>
</gene>
<proteinExistence type="predicted"/>
<reference evidence="1 2" key="1">
    <citation type="submission" date="2013-05" db="EMBL/GenBank/DDBJ databases">
        <title>Genome assembly of Chondromyces apiculatus DSM 436.</title>
        <authorList>
            <person name="Sharma G."/>
            <person name="Khatri I."/>
            <person name="Kaur C."/>
            <person name="Mayilraj S."/>
            <person name="Subramanian S."/>
        </authorList>
    </citation>
    <scope>NUCLEOTIDE SEQUENCE [LARGE SCALE GENOMIC DNA]</scope>
    <source>
        <strain evidence="1 2">DSM 436</strain>
    </source>
</reference>
<dbReference type="Proteomes" id="UP000019678">
    <property type="component" value="Unassembled WGS sequence"/>
</dbReference>
<dbReference type="STRING" id="1192034.CAP_7762"/>
<sequence>MFLPVRVVSSSTAVVSAIATRAPAPIELVLPNGCLVRVAEGFDAETLERVLQLAAEMRP</sequence>